<protein>
    <submittedName>
        <fullName evidence="2">Uncharacterized protein</fullName>
    </submittedName>
</protein>
<comment type="caution">
    <text evidence="2">The sequence shown here is derived from an EMBL/GenBank/DDBJ whole genome shotgun (WGS) entry which is preliminary data.</text>
</comment>
<sequence>MSDSPILLDYTESDGEEATLPGKAVIPARKAPSSITMLPRIPKKKQKQPLEDELDETVKAKKREEEEKGGTAEGARKNNLLAFLLSSYNKLVTI</sequence>
<dbReference type="EMBL" id="PDUG01000003">
    <property type="protein sequence ID" value="PIC41490.1"/>
    <property type="molecule type" value="Genomic_DNA"/>
</dbReference>
<accession>A0A2G5UPQ9</accession>
<dbReference type="AlphaFoldDB" id="A0A2G5UPQ9"/>
<name>A0A2G5UPQ9_9PELO</name>
<dbReference type="Proteomes" id="UP000230233">
    <property type="component" value="Chromosome III"/>
</dbReference>
<evidence type="ECO:0000313" key="3">
    <source>
        <dbReference type="Proteomes" id="UP000230233"/>
    </source>
</evidence>
<organism evidence="2 3">
    <name type="scientific">Caenorhabditis nigoni</name>
    <dbReference type="NCBI Taxonomy" id="1611254"/>
    <lineage>
        <taxon>Eukaryota</taxon>
        <taxon>Metazoa</taxon>
        <taxon>Ecdysozoa</taxon>
        <taxon>Nematoda</taxon>
        <taxon>Chromadorea</taxon>
        <taxon>Rhabditida</taxon>
        <taxon>Rhabditina</taxon>
        <taxon>Rhabditomorpha</taxon>
        <taxon>Rhabditoidea</taxon>
        <taxon>Rhabditidae</taxon>
        <taxon>Peloderinae</taxon>
        <taxon>Caenorhabditis</taxon>
    </lineage>
</organism>
<evidence type="ECO:0000313" key="2">
    <source>
        <dbReference type="EMBL" id="PIC41490.1"/>
    </source>
</evidence>
<feature type="compositionally biased region" description="Basic and acidic residues" evidence="1">
    <location>
        <begin position="56"/>
        <end position="75"/>
    </location>
</feature>
<feature type="region of interest" description="Disordered" evidence="1">
    <location>
        <begin position="39"/>
        <end position="75"/>
    </location>
</feature>
<keyword evidence="3" id="KW-1185">Reference proteome</keyword>
<reference evidence="3" key="1">
    <citation type="submission" date="2017-10" db="EMBL/GenBank/DDBJ databases">
        <title>Rapid genome shrinkage in a self-fertile nematode reveals novel sperm competition proteins.</title>
        <authorList>
            <person name="Yin D."/>
            <person name="Schwarz E.M."/>
            <person name="Thomas C.G."/>
            <person name="Felde R.L."/>
            <person name="Korf I.F."/>
            <person name="Cutter A.D."/>
            <person name="Schartner C.M."/>
            <person name="Ralston E.J."/>
            <person name="Meyer B.J."/>
            <person name="Haag E.S."/>
        </authorList>
    </citation>
    <scope>NUCLEOTIDE SEQUENCE [LARGE SCALE GENOMIC DNA]</scope>
    <source>
        <strain evidence="3">JU1422</strain>
    </source>
</reference>
<proteinExistence type="predicted"/>
<gene>
    <name evidence="2" type="primary">Cnig_chr_III.g8887</name>
    <name evidence="2" type="ORF">B9Z55_008887</name>
</gene>
<evidence type="ECO:0000256" key="1">
    <source>
        <dbReference type="SAM" id="MobiDB-lite"/>
    </source>
</evidence>